<dbReference type="Proteomes" id="UP000683925">
    <property type="component" value="Unassembled WGS sequence"/>
</dbReference>
<organism evidence="1 2">
    <name type="scientific">Paramecium octaurelia</name>
    <dbReference type="NCBI Taxonomy" id="43137"/>
    <lineage>
        <taxon>Eukaryota</taxon>
        <taxon>Sar</taxon>
        <taxon>Alveolata</taxon>
        <taxon>Ciliophora</taxon>
        <taxon>Intramacronucleata</taxon>
        <taxon>Oligohymenophorea</taxon>
        <taxon>Peniculida</taxon>
        <taxon>Parameciidae</taxon>
        <taxon>Paramecium</taxon>
    </lineage>
</organism>
<dbReference type="EMBL" id="CAJJDP010000071">
    <property type="protein sequence ID" value="CAD8179214.1"/>
    <property type="molecule type" value="Genomic_DNA"/>
</dbReference>
<dbReference type="OrthoDB" id="10250354at2759"/>
<reference evidence="1" key="1">
    <citation type="submission" date="2021-01" db="EMBL/GenBank/DDBJ databases">
        <authorList>
            <consortium name="Genoscope - CEA"/>
            <person name="William W."/>
        </authorList>
    </citation>
    <scope>NUCLEOTIDE SEQUENCE</scope>
</reference>
<evidence type="ECO:0000313" key="2">
    <source>
        <dbReference type="Proteomes" id="UP000683925"/>
    </source>
</evidence>
<sequence length="71" mass="8723">MAILHIFYSIFYRLNFTIKWKYYYKDRKVPRKISEKDQEYKTQLILGISKTRWKTVYQSIDSFGYLKIGSI</sequence>
<gene>
    <name evidence="1" type="ORF">POCTA_138.1.T0720180</name>
</gene>
<proteinExistence type="predicted"/>
<keyword evidence="2" id="KW-1185">Reference proteome</keyword>
<protein>
    <submittedName>
        <fullName evidence="1">Uncharacterized protein</fullName>
    </submittedName>
</protein>
<accession>A0A8S1VP43</accession>
<evidence type="ECO:0000313" key="1">
    <source>
        <dbReference type="EMBL" id="CAD8179214.1"/>
    </source>
</evidence>
<name>A0A8S1VP43_PAROT</name>
<comment type="caution">
    <text evidence="1">The sequence shown here is derived from an EMBL/GenBank/DDBJ whole genome shotgun (WGS) entry which is preliminary data.</text>
</comment>
<dbReference type="AlphaFoldDB" id="A0A8S1VP43"/>